<comment type="similarity">
    <text evidence="1">Belongs to the 'GDSL' lipolytic enzyme family.</text>
</comment>
<dbReference type="InterPro" id="IPR035669">
    <property type="entry name" value="SGNH_plant_lipase-like"/>
</dbReference>
<reference evidence="3" key="1">
    <citation type="submission" date="2019-12" db="EMBL/GenBank/DDBJ databases">
        <authorList>
            <person name="Scholes J."/>
        </authorList>
    </citation>
    <scope>NUCLEOTIDE SEQUENCE</scope>
</reference>
<dbReference type="SUPFAM" id="SSF50630">
    <property type="entry name" value="Acid proteases"/>
    <property type="match status" value="1"/>
</dbReference>
<evidence type="ECO:0000256" key="1">
    <source>
        <dbReference type="ARBA" id="ARBA00008668"/>
    </source>
</evidence>
<evidence type="ECO:0000259" key="2">
    <source>
        <dbReference type="Pfam" id="PF14541"/>
    </source>
</evidence>
<dbReference type="SUPFAM" id="SSF52266">
    <property type="entry name" value="SGNH hydrolase"/>
    <property type="match status" value="1"/>
</dbReference>
<dbReference type="InterPro" id="IPR036514">
    <property type="entry name" value="SGNH_hydro_sf"/>
</dbReference>
<dbReference type="Pfam" id="PF00657">
    <property type="entry name" value="Lipase_GDSL"/>
    <property type="match status" value="1"/>
</dbReference>
<dbReference type="Pfam" id="PF14541">
    <property type="entry name" value="TAXi_C"/>
    <property type="match status" value="1"/>
</dbReference>
<feature type="domain" description="Xylanase inhibitor C-terminal" evidence="2">
    <location>
        <begin position="1"/>
        <end position="41"/>
    </location>
</feature>
<comment type="caution">
    <text evidence="3">The sequence shown here is derived from an EMBL/GenBank/DDBJ whole genome shotgun (WGS) entry which is preliminary data.</text>
</comment>
<evidence type="ECO:0000313" key="4">
    <source>
        <dbReference type="Proteomes" id="UP001153555"/>
    </source>
</evidence>
<dbReference type="AlphaFoldDB" id="A0A9N7NFZ8"/>
<accession>A0A9N7NFZ8</accession>
<protein>
    <submittedName>
        <fullName evidence="3">GDSL esterase/lipase</fullName>
    </submittedName>
</protein>
<keyword evidence="4" id="KW-1185">Reference proteome</keyword>
<dbReference type="Gene3D" id="2.40.70.10">
    <property type="entry name" value="Acid Proteases"/>
    <property type="match status" value="1"/>
</dbReference>
<dbReference type="InterPro" id="IPR001087">
    <property type="entry name" value="GDSL"/>
</dbReference>
<dbReference type="PANTHER" id="PTHR45642:SF30">
    <property type="entry name" value="SGNH HYDROLASE-TYPE ESTERASE DOMAIN-CONTAINING PROTEIN"/>
    <property type="match status" value="1"/>
</dbReference>
<dbReference type="CDD" id="cd01837">
    <property type="entry name" value="SGNH_plant_lipase_like"/>
    <property type="match status" value="1"/>
</dbReference>
<organism evidence="3 4">
    <name type="scientific">Striga hermonthica</name>
    <name type="common">Purple witchweed</name>
    <name type="synonym">Buchnera hermonthica</name>
    <dbReference type="NCBI Taxonomy" id="68872"/>
    <lineage>
        <taxon>Eukaryota</taxon>
        <taxon>Viridiplantae</taxon>
        <taxon>Streptophyta</taxon>
        <taxon>Embryophyta</taxon>
        <taxon>Tracheophyta</taxon>
        <taxon>Spermatophyta</taxon>
        <taxon>Magnoliopsida</taxon>
        <taxon>eudicotyledons</taxon>
        <taxon>Gunneridae</taxon>
        <taxon>Pentapetalae</taxon>
        <taxon>asterids</taxon>
        <taxon>lamiids</taxon>
        <taxon>Lamiales</taxon>
        <taxon>Orobanchaceae</taxon>
        <taxon>Buchnereae</taxon>
        <taxon>Striga</taxon>
    </lineage>
</organism>
<dbReference type="Proteomes" id="UP001153555">
    <property type="component" value="Unassembled WGS sequence"/>
</dbReference>
<sequence length="341" mass="37260">MGFVDGGARSSGAAAEVVIGAHQMEDSLVEFDMEGGRLGFSSSVMLHGTMCANFNFTTNDRLVSPEARLAAGKPPGFPAVLAFGDSSVDTGNNNYIATPFRGDHPPYGRDFPGRVPTGRFSNGRLVPDILASLTGLKETVPPFLSPNLSDYEIATGVSFASAGSGLDDLTTSISGVIPVSRQPGYFQDYAIRLEGVLGKREARKVLEGALVVVSAGTNDFILNFYDFPTRRVRFSADKYQDFLQMKLREFVKELYILGCRKMVVSGLPPIGCLPIQMTVKSPILRACSHRENADAKSYNEKLMKLLPRMENELPGSKILYVDVYNPLMDIINNPEKYGKYM</sequence>
<gene>
    <name evidence="3" type="ORF">SHERM_23812</name>
</gene>
<evidence type="ECO:0000313" key="3">
    <source>
        <dbReference type="EMBL" id="CAA0828117.1"/>
    </source>
</evidence>
<dbReference type="GO" id="GO:0016788">
    <property type="term" value="F:hydrolase activity, acting on ester bonds"/>
    <property type="evidence" value="ECO:0007669"/>
    <property type="project" value="InterPro"/>
</dbReference>
<dbReference type="PANTHER" id="PTHR45642">
    <property type="entry name" value="GDSL ESTERASE/LIPASE EXL3"/>
    <property type="match status" value="1"/>
</dbReference>
<dbReference type="InterPro" id="IPR050592">
    <property type="entry name" value="GDSL_lipolytic_enzyme"/>
</dbReference>
<dbReference type="InterPro" id="IPR032799">
    <property type="entry name" value="TAXi_C"/>
</dbReference>
<dbReference type="EMBL" id="CACSLK010027752">
    <property type="protein sequence ID" value="CAA0828117.1"/>
    <property type="molecule type" value="Genomic_DNA"/>
</dbReference>
<name>A0A9N7NFZ8_STRHE</name>
<dbReference type="InterPro" id="IPR021109">
    <property type="entry name" value="Peptidase_aspartic_dom_sf"/>
</dbReference>
<dbReference type="Gene3D" id="3.40.50.1110">
    <property type="entry name" value="SGNH hydrolase"/>
    <property type="match status" value="1"/>
</dbReference>
<proteinExistence type="inferred from homology"/>
<dbReference type="OrthoDB" id="1600564at2759"/>